<evidence type="ECO:0000256" key="7">
    <source>
        <dbReference type="ARBA" id="ARBA00022692"/>
    </source>
</evidence>
<protein>
    <recommendedName>
        <fullName evidence="5">ditrans,polycis-polyprenyl diphosphate synthase [(2E,6E)-farnesyldiphosphate specific]</fullName>
        <ecNumber evidence="5">2.5.1.87</ecNumber>
    </recommendedName>
</protein>
<evidence type="ECO:0000256" key="8">
    <source>
        <dbReference type="ARBA" id="ARBA00022824"/>
    </source>
</evidence>
<dbReference type="GO" id="GO:0045547">
    <property type="term" value="F:ditrans,polycis-polyprenyl diphosphate synthase [(2E,6E)-farnesyl diphosphate specific] activity"/>
    <property type="evidence" value="ECO:0007669"/>
    <property type="project" value="UniProtKB-EC"/>
</dbReference>
<accession>A0AAV8TJP0</accession>
<dbReference type="InterPro" id="IPR038887">
    <property type="entry name" value="Nus1/NgBR"/>
</dbReference>
<comment type="caution">
    <text evidence="14">The sequence shown here is derived from an EMBL/GenBank/DDBJ whole genome shotgun (WGS) entry which is preliminary data.</text>
</comment>
<dbReference type="Gene3D" id="3.40.1180.10">
    <property type="entry name" value="Decaprenyl diphosphate synthase-like"/>
    <property type="match status" value="1"/>
</dbReference>
<keyword evidence="8" id="KW-0256">Endoplasmic reticulum</keyword>
<name>A0AAV8TJP0_9ROSI</name>
<dbReference type="AlphaFoldDB" id="A0AAV8TJP0"/>
<dbReference type="EC" id="2.5.1.87" evidence="5"/>
<dbReference type="InterPro" id="IPR036424">
    <property type="entry name" value="UPP_synth-like_sf"/>
</dbReference>
<evidence type="ECO:0000313" key="14">
    <source>
        <dbReference type="EMBL" id="KAJ8767127.1"/>
    </source>
</evidence>
<evidence type="ECO:0000313" key="15">
    <source>
        <dbReference type="Proteomes" id="UP001159364"/>
    </source>
</evidence>
<evidence type="ECO:0000256" key="2">
    <source>
        <dbReference type="ARBA" id="ARBA00004586"/>
    </source>
</evidence>
<dbReference type="PANTHER" id="PTHR21528:SF0">
    <property type="entry name" value="DEHYDRODOLICHYL DIPHOSPHATE SYNTHASE COMPLEX SUBUNIT NUS1"/>
    <property type="match status" value="1"/>
</dbReference>
<keyword evidence="15" id="KW-1185">Reference proteome</keyword>
<feature type="transmembrane region" description="Helical" evidence="13">
    <location>
        <begin position="20"/>
        <end position="43"/>
    </location>
</feature>
<organism evidence="14 15">
    <name type="scientific">Erythroxylum novogranatense</name>
    <dbReference type="NCBI Taxonomy" id="1862640"/>
    <lineage>
        <taxon>Eukaryota</taxon>
        <taxon>Viridiplantae</taxon>
        <taxon>Streptophyta</taxon>
        <taxon>Embryophyta</taxon>
        <taxon>Tracheophyta</taxon>
        <taxon>Spermatophyta</taxon>
        <taxon>Magnoliopsida</taxon>
        <taxon>eudicotyledons</taxon>
        <taxon>Gunneridae</taxon>
        <taxon>Pentapetalae</taxon>
        <taxon>rosids</taxon>
        <taxon>fabids</taxon>
        <taxon>Malpighiales</taxon>
        <taxon>Erythroxylaceae</taxon>
        <taxon>Erythroxylum</taxon>
    </lineage>
</organism>
<comment type="subcellular location">
    <subcellularLocation>
        <location evidence="2">Endoplasmic reticulum membrane</location>
    </subcellularLocation>
</comment>
<dbReference type="EMBL" id="JAIWQS010000004">
    <property type="protein sequence ID" value="KAJ8767127.1"/>
    <property type="molecule type" value="Genomic_DNA"/>
</dbReference>
<evidence type="ECO:0000256" key="4">
    <source>
        <dbReference type="ARBA" id="ARBA00005432"/>
    </source>
</evidence>
<dbReference type="SUPFAM" id="SSF64005">
    <property type="entry name" value="Undecaprenyl diphosphate synthase"/>
    <property type="match status" value="1"/>
</dbReference>
<comment type="catalytic activity">
    <reaction evidence="12">
        <text>n isopentenyl diphosphate + (2E,6E)-farnesyl diphosphate = a di-trans,poly-cis-polyprenyl diphosphate + n diphosphate</text>
        <dbReference type="Rhea" id="RHEA:53008"/>
        <dbReference type="Rhea" id="RHEA-COMP:19494"/>
        <dbReference type="ChEBI" id="CHEBI:33019"/>
        <dbReference type="ChEBI" id="CHEBI:128769"/>
        <dbReference type="ChEBI" id="CHEBI:136960"/>
        <dbReference type="ChEBI" id="CHEBI:175763"/>
        <dbReference type="EC" id="2.5.1.87"/>
    </reaction>
</comment>
<comment type="cofactor">
    <cofactor evidence="1">
        <name>Mg(2+)</name>
        <dbReference type="ChEBI" id="CHEBI:18420"/>
    </cofactor>
</comment>
<keyword evidence="11 13" id="KW-0472">Membrane</keyword>
<comment type="similarity">
    <text evidence="4">Belongs to the UPP synthase family.</text>
</comment>
<reference evidence="14 15" key="1">
    <citation type="submission" date="2021-09" db="EMBL/GenBank/DDBJ databases">
        <title>Genomic insights and catalytic innovation underlie evolution of tropane alkaloids biosynthesis.</title>
        <authorList>
            <person name="Wang Y.-J."/>
            <person name="Tian T."/>
            <person name="Huang J.-P."/>
            <person name="Huang S.-X."/>
        </authorList>
    </citation>
    <scope>NUCLEOTIDE SEQUENCE [LARGE SCALE GENOMIC DNA]</scope>
    <source>
        <strain evidence="14">KIB-2018</strain>
        <tissue evidence="14">Leaf</tissue>
    </source>
</reference>
<keyword evidence="9" id="KW-0460">Magnesium</keyword>
<dbReference type="PANTHER" id="PTHR21528">
    <property type="entry name" value="DEHYDRODOLICHYL DIPHOSPHATE SYNTHASE COMPLEX SUBUNIT NUS1"/>
    <property type="match status" value="1"/>
</dbReference>
<evidence type="ECO:0000256" key="1">
    <source>
        <dbReference type="ARBA" id="ARBA00001946"/>
    </source>
</evidence>
<evidence type="ECO:0000256" key="13">
    <source>
        <dbReference type="SAM" id="Phobius"/>
    </source>
</evidence>
<evidence type="ECO:0000256" key="11">
    <source>
        <dbReference type="ARBA" id="ARBA00023136"/>
    </source>
</evidence>
<evidence type="ECO:0000256" key="6">
    <source>
        <dbReference type="ARBA" id="ARBA00022679"/>
    </source>
</evidence>
<dbReference type="GO" id="GO:1904423">
    <property type="term" value="C:dehydrodolichyl diphosphate synthase complex"/>
    <property type="evidence" value="ECO:0007669"/>
    <property type="project" value="InterPro"/>
</dbReference>
<keyword evidence="10 13" id="KW-1133">Transmembrane helix</keyword>
<gene>
    <name evidence="14" type="ORF">K2173_013524</name>
</gene>
<evidence type="ECO:0000256" key="12">
    <source>
        <dbReference type="ARBA" id="ARBA00047353"/>
    </source>
</evidence>
<evidence type="ECO:0000256" key="10">
    <source>
        <dbReference type="ARBA" id="ARBA00022989"/>
    </source>
</evidence>
<evidence type="ECO:0000256" key="5">
    <source>
        <dbReference type="ARBA" id="ARBA00012596"/>
    </source>
</evidence>
<evidence type="ECO:0000256" key="3">
    <source>
        <dbReference type="ARBA" id="ARBA00004922"/>
    </source>
</evidence>
<comment type="pathway">
    <text evidence="3">Protein modification; protein glycosylation.</text>
</comment>
<proteinExistence type="inferred from homology"/>
<keyword evidence="6" id="KW-0808">Transferase</keyword>
<dbReference type="GO" id="GO:0005789">
    <property type="term" value="C:endoplasmic reticulum membrane"/>
    <property type="evidence" value="ECO:0007669"/>
    <property type="project" value="UniProtKB-SubCell"/>
</dbReference>
<evidence type="ECO:0000256" key="9">
    <source>
        <dbReference type="ARBA" id="ARBA00022842"/>
    </source>
</evidence>
<sequence>MDSRYEVQKVHSSYNKICSLGLRLLWHFVHVLVSLWYFGVYVAEVFESCIMSCGLLKHYKKLNVGHIRYLAIVVESEEAYQIGKVIQLLKWLEALGVKQLCLYDVEGVLKKSKKSIIEKLESAILLEECVEEDLLKEQKHMILEFASISDGKDMVAKAANLLFLKYSKLAKTNAEEAQVFTEANLGEALRAIGCKGQDPDLMLVYGPVRCHLGFPAWRIRFTEIIHMGSLKSMRHGSLLNAIRKFTFVQQNYGKKNKNKISPSLCDYNSHLLVDFFNNKL</sequence>
<keyword evidence="7 13" id="KW-0812">Transmembrane</keyword>
<dbReference type="Proteomes" id="UP001159364">
    <property type="component" value="Linkage Group LG04"/>
</dbReference>